<evidence type="ECO:0000259" key="1">
    <source>
        <dbReference type="PROSITE" id="PS50206"/>
    </source>
</evidence>
<sequence length="103" mass="11458">MGIFDFIFGIKKRQINDLLEKGAIILDVRTQREWDNGHIKNSKHIPLDELKNRVGELKKLNKPVITCCASGARSAKAAEYLNLNNIIATNGGGWLSLKSKIPS</sequence>
<protein>
    <submittedName>
        <fullName evidence="2">Rhodanese-like domain-containing protein</fullName>
    </submittedName>
</protein>
<dbReference type="AlphaFoldDB" id="A0A4Q0XC58"/>
<proteinExistence type="predicted"/>
<reference evidence="2 3" key="1">
    <citation type="submission" date="2019-01" db="EMBL/GenBank/DDBJ databases">
        <title>Genome sequence of the Antarctic species Gelidibacter gilvus ACAM 158(T).</title>
        <authorList>
            <person name="Bowman J.P."/>
        </authorList>
    </citation>
    <scope>NUCLEOTIDE SEQUENCE [LARGE SCALE GENOMIC DNA]</scope>
    <source>
        <strain evidence="2 3">IC158</strain>
    </source>
</reference>
<dbReference type="OrthoDB" id="9800872at2"/>
<dbReference type="SMART" id="SM00450">
    <property type="entry name" value="RHOD"/>
    <property type="match status" value="1"/>
</dbReference>
<dbReference type="PANTHER" id="PTHR43031">
    <property type="entry name" value="FAD-DEPENDENT OXIDOREDUCTASE"/>
    <property type="match status" value="1"/>
</dbReference>
<dbReference type="InterPro" id="IPR036873">
    <property type="entry name" value="Rhodanese-like_dom_sf"/>
</dbReference>
<organism evidence="2 3">
    <name type="scientific">Gelidibacter gilvus</name>
    <dbReference type="NCBI Taxonomy" id="59602"/>
    <lineage>
        <taxon>Bacteria</taxon>
        <taxon>Pseudomonadati</taxon>
        <taxon>Bacteroidota</taxon>
        <taxon>Flavobacteriia</taxon>
        <taxon>Flavobacteriales</taxon>
        <taxon>Flavobacteriaceae</taxon>
        <taxon>Gelidibacter</taxon>
    </lineage>
</organism>
<dbReference type="PANTHER" id="PTHR43031:SF1">
    <property type="entry name" value="PYRIDINE NUCLEOTIDE-DISULPHIDE OXIDOREDUCTASE"/>
    <property type="match status" value="1"/>
</dbReference>
<dbReference type="Proteomes" id="UP000289792">
    <property type="component" value="Unassembled WGS sequence"/>
</dbReference>
<evidence type="ECO:0000313" key="3">
    <source>
        <dbReference type="Proteomes" id="UP000289792"/>
    </source>
</evidence>
<dbReference type="PROSITE" id="PS50206">
    <property type="entry name" value="RHODANESE_3"/>
    <property type="match status" value="1"/>
</dbReference>
<dbReference type="InterPro" id="IPR050229">
    <property type="entry name" value="GlpE_sulfurtransferase"/>
</dbReference>
<dbReference type="SUPFAM" id="SSF52821">
    <property type="entry name" value="Rhodanese/Cell cycle control phosphatase"/>
    <property type="match status" value="1"/>
</dbReference>
<dbReference type="EMBL" id="SDDZ01000016">
    <property type="protein sequence ID" value="RXJ44543.1"/>
    <property type="molecule type" value="Genomic_DNA"/>
</dbReference>
<evidence type="ECO:0000313" key="2">
    <source>
        <dbReference type="EMBL" id="RXJ44543.1"/>
    </source>
</evidence>
<feature type="domain" description="Rhodanese" evidence="1">
    <location>
        <begin position="19"/>
        <end position="102"/>
    </location>
</feature>
<comment type="caution">
    <text evidence="2">The sequence shown here is derived from an EMBL/GenBank/DDBJ whole genome shotgun (WGS) entry which is preliminary data.</text>
</comment>
<gene>
    <name evidence="2" type="ORF">ESZ48_17165</name>
</gene>
<dbReference type="InterPro" id="IPR001763">
    <property type="entry name" value="Rhodanese-like_dom"/>
</dbReference>
<name>A0A4Q0XC58_9FLAO</name>
<dbReference type="CDD" id="cd00158">
    <property type="entry name" value="RHOD"/>
    <property type="match status" value="1"/>
</dbReference>
<keyword evidence="3" id="KW-1185">Reference proteome</keyword>
<dbReference type="Gene3D" id="3.40.250.10">
    <property type="entry name" value="Rhodanese-like domain"/>
    <property type="match status" value="1"/>
</dbReference>
<dbReference type="RefSeq" id="WP_129018735.1">
    <property type="nucleotide sequence ID" value="NZ_SDDZ01000016.1"/>
</dbReference>
<accession>A0A4Q0XC58</accession>
<dbReference type="Pfam" id="PF00581">
    <property type="entry name" value="Rhodanese"/>
    <property type="match status" value="1"/>
</dbReference>